<organism evidence="8 9">
    <name type="scientific">Cetraspora pellucida</name>
    <dbReference type="NCBI Taxonomy" id="1433469"/>
    <lineage>
        <taxon>Eukaryota</taxon>
        <taxon>Fungi</taxon>
        <taxon>Fungi incertae sedis</taxon>
        <taxon>Mucoromycota</taxon>
        <taxon>Glomeromycotina</taxon>
        <taxon>Glomeromycetes</taxon>
        <taxon>Diversisporales</taxon>
        <taxon>Gigasporaceae</taxon>
        <taxon>Cetraspora</taxon>
    </lineage>
</organism>
<evidence type="ECO:0000256" key="4">
    <source>
        <dbReference type="ARBA" id="ARBA00022989"/>
    </source>
</evidence>
<keyword evidence="5 7" id="KW-0472">Membrane</keyword>
<dbReference type="Pfam" id="PF03006">
    <property type="entry name" value="HlyIII"/>
    <property type="match status" value="1"/>
</dbReference>
<keyword evidence="9" id="KW-1185">Reference proteome</keyword>
<dbReference type="GO" id="GO:0016020">
    <property type="term" value="C:membrane"/>
    <property type="evidence" value="ECO:0007669"/>
    <property type="project" value="UniProtKB-SubCell"/>
</dbReference>
<dbReference type="PANTHER" id="PTHR20855:SF52">
    <property type="entry name" value="ADIPONECTIN RECEPTOR PROTEIN"/>
    <property type="match status" value="1"/>
</dbReference>
<name>A0A9N9C162_9GLOM</name>
<comment type="subcellular location">
    <subcellularLocation>
        <location evidence="1">Membrane</location>
        <topology evidence="1">Multi-pass membrane protein</topology>
    </subcellularLocation>
</comment>
<evidence type="ECO:0000313" key="9">
    <source>
        <dbReference type="Proteomes" id="UP000789759"/>
    </source>
</evidence>
<feature type="transmembrane region" description="Helical" evidence="7">
    <location>
        <begin position="130"/>
        <end position="147"/>
    </location>
</feature>
<dbReference type="EMBL" id="CAJVQA010003809">
    <property type="protein sequence ID" value="CAG8584033.1"/>
    <property type="molecule type" value="Genomic_DNA"/>
</dbReference>
<dbReference type="Proteomes" id="UP000789759">
    <property type="component" value="Unassembled WGS sequence"/>
</dbReference>
<feature type="binding site" evidence="6">
    <location>
        <position position="165"/>
    </location>
    <ligand>
        <name>Zn(2+)</name>
        <dbReference type="ChEBI" id="CHEBI:29105"/>
    </ligand>
</feature>
<feature type="binding site" evidence="6">
    <location>
        <position position="169"/>
    </location>
    <ligand>
        <name>Zn(2+)</name>
        <dbReference type="ChEBI" id="CHEBI:29105"/>
    </ligand>
</feature>
<accession>A0A9N9C162</accession>
<dbReference type="GO" id="GO:0006882">
    <property type="term" value="P:intracellular zinc ion homeostasis"/>
    <property type="evidence" value="ECO:0007669"/>
    <property type="project" value="TreeGrafter"/>
</dbReference>
<evidence type="ECO:0000313" key="8">
    <source>
        <dbReference type="EMBL" id="CAG8584033.1"/>
    </source>
</evidence>
<dbReference type="GO" id="GO:0038023">
    <property type="term" value="F:signaling receptor activity"/>
    <property type="evidence" value="ECO:0007669"/>
    <property type="project" value="TreeGrafter"/>
</dbReference>
<dbReference type="PANTHER" id="PTHR20855">
    <property type="entry name" value="ADIPOR/PROGESTIN RECEPTOR-RELATED"/>
    <property type="match status" value="1"/>
</dbReference>
<dbReference type="InterPro" id="IPR004254">
    <property type="entry name" value="AdipoR/HlyIII-related"/>
</dbReference>
<reference evidence="8" key="1">
    <citation type="submission" date="2021-06" db="EMBL/GenBank/DDBJ databases">
        <authorList>
            <person name="Kallberg Y."/>
            <person name="Tangrot J."/>
            <person name="Rosling A."/>
        </authorList>
    </citation>
    <scope>NUCLEOTIDE SEQUENCE</scope>
    <source>
        <strain evidence="8">FL966</strain>
    </source>
</reference>
<comment type="caution">
    <text evidence="8">The sequence shown here is derived from an EMBL/GenBank/DDBJ whole genome shotgun (WGS) entry which is preliminary data.</text>
</comment>
<dbReference type="OrthoDB" id="529367at2759"/>
<keyword evidence="4 7" id="KW-1133">Transmembrane helix</keyword>
<comment type="similarity">
    <text evidence="2">Belongs to the ADIPOR family.</text>
</comment>
<dbReference type="AlphaFoldDB" id="A0A9N9C162"/>
<keyword evidence="6" id="KW-0479">Metal-binding</keyword>
<evidence type="ECO:0000256" key="7">
    <source>
        <dbReference type="SAM" id="Phobius"/>
    </source>
</evidence>
<sequence length="207" mass="23533">MTNLERSLSESAVVETTISIISSNVIDNKLSTKPEEKHKDNDLNDSSKVTNEAAKYGSLCNFGDLPYWCQDNRDIVSGYRRPTCSYLKCAYSLFYIHNEFALGLSAVIPLTHAIILYGVTLCFSVISLRWLILTGILYIAGALVYGTRIPEKWYPGKFDICGSSHQIFHFFVVAAALIHYYGVMQSMMYWHKENHECTLDIESMKFN</sequence>
<gene>
    <name evidence="8" type="ORF">CPELLU_LOCUS6227</name>
</gene>
<keyword evidence="3 7" id="KW-0812">Transmembrane</keyword>
<evidence type="ECO:0000256" key="2">
    <source>
        <dbReference type="ARBA" id="ARBA00007018"/>
    </source>
</evidence>
<evidence type="ECO:0000256" key="6">
    <source>
        <dbReference type="PIRSR" id="PIRSR604254-1"/>
    </source>
</evidence>
<evidence type="ECO:0000256" key="3">
    <source>
        <dbReference type="ARBA" id="ARBA00022692"/>
    </source>
</evidence>
<dbReference type="GO" id="GO:0046872">
    <property type="term" value="F:metal ion binding"/>
    <property type="evidence" value="ECO:0007669"/>
    <property type="project" value="UniProtKB-KW"/>
</dbReference>
<feature type="transmembrane region" description="Helical" evidence="7">
    <location>
        <begin position="100"/>
        <end position="123"/>
    </location>
</feature>
<protein>
    <submittedName>
        <fullName evidence="8">12882_t:CDS:1</fullName>
    </submittedName>
</protein>
<evidence type="ECO:0000256" key="5">
    <source>
        <dbReference type="ARBA" id="ARBA00023136"/>
    </source>
</evidence>
<evidence type="ECO:0000256" key="1">
    <source>
        <dbReference type="ARBA" id="ARBA00004141"/>
    </source>
</evidence>
<feature type="transmembrane region" description="Helical" evidence="7">
    <location>
        <begin position="167"/>
        <end position="183"/>
    </location>
</feature>
<keyword evidence="6" id="KW-0862">Zinc</keyword>
<proteinExistence type="inferred from homology"/>